<dbReference type="Proteomes" id="UP000694392">
    <property type="component" value="Unplaced"/>
</dbReference>
<organism evidence="3 4">
    <name type="scientific">Sphenodon punctatus</name>
    <name type="common">Tuatara</name>
    <name type="synonym">Hatteria punctata</name>
    <dbReference type="NCBI Taxonomy" id="8508"/>
    <lineage>
        <taxon>Eukaryota</taxon>
        <taxon>Metazoa</taxon>
        <taxon>Chordata</taxon>
        <taxon>Craniata</taxon>
        <taxon>Vertebrata</taxon>
        <taxon>Euteleostomi</taxon>
        <taxon>Lepidosauria</taxon>
        <taxon>Sphenodontia</taxon>
        <taxon>Sphenodontidae</taxon>
        <taxon>Sphenodon</taxon>
    </lineage>
</organism>
<evidence type="ECO:0000259" key="2">
    <source>
        <dbReference type="PROSITE" id="PS50041"/>
    </source>
</evidence>
<dbReference type="InterPro" id="IPR001304">
    <property type="entry name" value="C-type_lectin-like"/>
</dbReference>
<protein>
    <recommendedName>
        <fullName evidence="2">C-type lectin domain-containing protein</fullName>
    </recommendedName>
</protein>
<dbReference type="InterPro" id="IPR016187">
    <property type="entry name" value="CTDL_fold"/>
</dbReference>
<dbReference type="Ensembl" id="ENSSPUT00000013045.1">
    <property type="protein sequence ID" value="ENSSPUP00000012235.1"/>
    <property type="gene ID" value="ENSSPUG00000009400.1"/>
</dbReference>
<feature type="domain" description="C-type lectin" evidence="2">
    <location>
        <begin position="38"/>
        <end position="162"/>
    </location>
</feature>
<reference evidence="3" key="2">
    <citation type="submission" date="2025-09" db="UniProtKB">
        <authorList>
            <consortium name="Ensembl"/>
        </authorList>
    </citation>
    <scope>IDENTIFICATION</scope>
</reference>
<evidence type="ECO:0000256" key="1">
    <source>
        <dbReference type="SAM" id="SignalP"/>
    </source>
</evidence>
<dbReference type="SMART" id="SM00034">
    <property type="entry name" value="CLECT"/>
    <property type="match status" value="1"/>
</dbReference>
<feature type="chain" id="PRO_5034845492" description="C-type lectin domain-containing protein" evidence="1">
    <location>
        <begin position="22"/>
        <end position="176"/>
    </location>
</feature>
<sequence length="176" mass="20284">MAFHGSLYVLLFIFIIQGTSSQNCLCARGFCDEGWVQYRNACYMHVKEPANWMEAEVICQNHNRNSHLASIHSAEENDFIFHLMGKPLDYTKGKAYWIGAHDTFKEGTFMWADGSLFDFQTFGPNQPDGLPGEHYLGSWSLQNGFVTWNDFGISWKFPFVCKYSMRDSRCHSNSCF</sequence>
<reference evidence="3" key="1">
    <citation type="submission" date="2025-08" db="UniProtKB">
        <authorList>
            <consortium name="Ensembl"/>
        </authorList>
    </citation>
    <scope>IDENTIFICATION</scope>
</reference>
<dbReference type="PROSITE" id="PS50041">
    <property type="entry name" value="C_TYPE_LECTIN_2"/>
    <property type="match status" value="1"/>
</dbReference>
<dbReference type="Gene3D" id="3.10.100.10">
    <property type="entry name" value="Mannose-Binding Protein A, subunit A"/>
    <property type="match status" value="1"/>
</dbReference>
<dbReference type="PANTHER" id="PTHR22803">
    <property type="entry name" value="MANNOSE, PHOSPHOLIPASE, LECTIN RECEPTOR RELATED"/>
    <property type="match status" value="1"/>
</dbReference>
<dbReference type="AlphaFoldDB" id="A0A8D0GVY3"/>
<feature type="signal peptide" evidence="1">
    <location>
        <begin position="1"/>
        <end position="21"/>
    </location>
</feature>
<dbReference type="SUPFAM" id="SSF56436">
    <property type="entry name" value="C-type lectin-like"/>
    <property type="match status" value="1"/>
</dbReference>
<dbReference type="InterPro" id="IPR050111">
    <property type="entry name" value="C-type_lectin/snaclec_domain"/>
</dbReference>
<evidence type="ECO:0000313" key="4">
    <source>
        <dbReference type="Proteomes" id="UP000694392"/>
    </source>
</evidence>
<keyword evidence="4" id="KW-1185">Reference proteome</keyword>
<accession>A0A8D0GVY3</accession>
<proteinExistence type="predicted"/>
<dbReference type="InterPro" id="IPR016186">
    <property type="entry name" value="C-type_lectin-like/link_sf"/>
</dbReference>
<keyword evidence="1" id="KW-0732">Signal</keyword>
<dbReference type="PRINTS" id="PR01504">
    <property type="entry name" value="PNCREATITSAP"/>
</dbReference>
<dbReference type="GeneTree" id="ENSGT00940000162818"/>
<dbReference type="Pfam" id="PF00059">
    <property type="entry name" value="Lectin_C"/>
    <property type="match status" value="1"/>
</dbReference>
<evidence type="ECO:0000313" key="3">
    <source>
        <dbReference type="Ensembl" id="ENSSPUP00000012235.1"/>
    </source>
</evidence>
<name>A0A8D0GVY3_SPHPU</name>
<dbReference type="OMA" id="YKSACYK"/>